<keyword evidence="4" id="KW-1185">Reference proteome</keyword>
<reference evidence="3" key="1">
    <citation type="submission" date="2021-03" db="EMBL/GenBank/DDBJ databases">
        <title>Comparative genomics and phylogenomic investigation of the class Geoglossomycetes provide insights into ecological specialization and systematics.</title>
        <authorList>
            <person name="Melie T."/>
            <person name="Pirro S."/>
            <person name="Miller A.N."/>
            <person name="Quandt A."/>
        </authorList>
    </citation>
    <scope>NUCLEOTIDE SEQUENCE</scope>
    <source>
        <strain evidence="3">CAQ_001_2017</strain>
    </source>
</reference>
<protein>
    <submittedName>
        <fullName evidence="3">Uncharacterized protein</fullName>
    </submittedName>
</protein>
<feature type="compositionally biased region" description="Low complexity" evidence="1">
    <location>
        <begin position="313"/>
        <end position="334"/>
    </location>
</feature>
<organism evidence="3 4">
    <name type="scientific">Trichoglossum hirsutum</name>
    <dbReference type="NCBI Taxonomy" id="265104"/>
    <lineage>
        <taxon>Eukaryota</taxon>
        <taxon>Fungi</taxon>
        <taxon>Dikarya</taxon>
        <taxon>Ascomycota</taxon>
        <taxon>Pezizomycotina</taxon>
        <taxon>Geoglossomycetes</taxon>
        <taxon>Geoglossales</taxon>
        <taxon>Geoglossaceae</taxon>
        <taxon>Trichoglossum</taxon>
    </lineage>
</organism>
<feature type="transmembrane region" description="Helical" evidence="2">
    <location>
        <begin position="81"/>
        <end position="107"/>
    </location>
</feature>
<keyword evidence="2" id="KW-0812">Transmembrane</keyword>
<sequence>MGVEPPFLYDPPAKFNDPYKTFNPKSVTLESRSPPKPKKKPDGPLVNFNTHPDSYLILPYGKLNVRPMSPRTKTKVKWTRMLLLLLRCWQLLGALALMVCVICIRGTDASTGWLLRIPPGIAIIHTTYSVYHLARRAATRTPASTASYMLFAAAADASLIPFYVFGTLLSRAQRERMRWSTVFNDPAASKTVIFATFLTACVNSGIHFVSFLLSIYLAVIFRKITKLPPDMNPLEDNLTSRHKKKNSSLSASSEKSFYGPTNSNRSSRLQDDPNHTIPPIPFMHTRVNSTESLNATSTTPRSSNRNSRADLPSQSGSPTKASSASLSRSSPTRKPASSSNRSSYTSLAPDRQSNSHASLLNDNWFTYLHHAPPGTNENHARADSSIEDFT</sequence>
<feature type="transmembrane region" description="Helical" evidence="2">
    <location>
        <begin position="192"/>
        <end position="221"/>
    </location>
</feature>
<dbReference type="EMBL" id="JAGHQM010003436">
    <property type="protein sequence ID" value="KAH0543956.1"/>
    <property type="molecule type" value="Genomic_DNA"/>
</dbReference>
<comment type="caution">
    <text evidence="3">The sequence shown here is derived from an EMBL/GenBank/DDBJ whole genome shotgun (WGS) entry which is preliminary data.</text>
</comment>
<dbReference type="AlphaFoldDB" id="A0A9P8IE55"/>
<gene>
    <name evidence="3" type="ORF">GP486_008539</name>
</gene>
<keyword evidence="2" id="KW-0472">Membrane</keyword>
<feature type="compositionally biased region" description="Low complexity" evidence="1">
    <location>
        <begin position="247"/>
        <end position="256"/>
    </location>
</feature>
<evidence type="ECO:0000313" key="4">
    <source>
        <dbReference type="Proteomes" id="UP000750711"/>
    </source>
</evidence>
<proteinExistence type="predicted"/>
<keyword evidence="2" id="KW-1133">Transmembrane helix</keyword>
<accession>A0A9P8IE55</accession>
<feature type="transmembrane region" description="Helical" evidence="2">
    <location>
        <begin position="113"/>
        <end position="134"/>
    </location>
</feature>
<dbReference type="Proteomes" id="UP000750711">
    <property type="component" value="Unassembled WGS sequence"/>
</dbReference>
<feature type="region of interest" description="Disordered" evidence="1">
    <location>
        <begin position="231"/>
        <end position="356"/>
    </location>
</feature>
<name>A0A9P8IE55_9PEZI</name>
<evidence type="ECO:0000313" key="3">
    <source>
        <dbReference type="EMBL" id="KAH0543956.1"/>
    </source>
</evidence>
<feature type="compositionally biased region" description="Low complexity" evidence="1">
    <location>
        <begin position="294"/>
        <end position="306"/>
    </location>
</feature>
<evidence type="ECO:0000256" key="2">
    <source>
        <dbReference type="SAM" id="Phobius"/>
    </source>
</evidence>
<feature type="non-terminal residue" evidence="3">
    <location>
        <position position="390"/>
    </location>
</feature>
<evidence type="ECO:0000256" key="1">
    <source>
        <dbReference type="SAM" id="MobiDB-lite"/>
    </source>
</evidence>
<feature type="compositionally biased region" description="Polar residues" evidence="1">
    <location>
        <begin position="335"/>
        <end position="356"/>
    </location>
</feature>
<feature type="region of interest" description="Disordered" evidence="1">
    <location>
        <begin position="369"/>
        <end position="390"/>
    </location>
</feature>
<feature type="region of interest" description="Disordered" evidence="1">
    <location>
        <begin position="1"/>
        <end position="47"/>
    </location>
</feature>
<feature type="transmembrane region" description="Helical" evidence="2">
    <location>
        <begin position="146"/>
        <end position="172"/>
    </location>
</feature>